<dbReference type="InterPro" id="IPR001345">
    <property type="entry name" value="PG/BPGM_mutase_AS"/>
</dbReference>
<evidence type="ECO:0000313" key="4">
    <source>
        <dbReference type="EMBL" id="TQJ15226.1"/>
    </source>
</evidence>
<reference evidence="4 5" key="1">
    <citation type="submission" date="2019-06" db="EMBL/GenBank/DDBJ databases">
        <title>Sequencing the genomes of 1000 actinobacteria strains.</title>
        <authorList>
            <person name="Klenk H.-P."/>
        </authorList>
    </citation>
    <scope>NUCLEOTIDE SEQUENCE [LARGE SCALE GENOMIC DNA]</scope>
    <source>
        <strain evidence="4 5">DSM 19828</strain>
    </source>
</reference>
<keyword evidence="1" id="KW-0378">Hydrolase</keyword>
<dbReference type="Gene3D" id="3.40.50.1240">
    <property type="entry name" value="Phosphoglycerate mutase-like"/>
    <property type="match status" value="1"/>
</dbReference>
<feature type="binding site" evidence="3">
    <location>
        <position position="75"/>
    </location>
    <ligand>
        <name>substrate</name>
    </ligand>
</feature>
<dbReference type="InterPro" id="IPR013078">
    <property type="entry name" value="His_Pase_superF_clade-1"/>
</dbReference>
<dbReference type="RefSeq" id="WP_141928848.1">
    <property type="nucleotide sequence ID" value="NZ_BAABCI010000022.1"/>
</dbReference>
<dbReference type="PROSITE" id="PS00175">
    <property type="entry name" value="PG_MUTASE"/>
    <property type="match status" value="1"/>
</dbReference>
<dbReference type="InterPro" id="IPR051695">
    <property type="entry name" value="Phosphoglycerate_Mutase"/>
</dbReference>
<dbReference type="PANTHER" id="PTHR46517">
    <property type="entry name" value="FRUCTOSE-2,6-BISPHOSPHATASE TIGAR"/>
    <property type="match status" value="1"/>
</dbReference>
<dbReference type="GO" id="GO:0005829">
    <property type="term" value="C:cytosol"/>
    <property type="evidence" value="ECO:0007669"/>
    <property type="project" value="TreeGrafter"/>
</dbReference>
<evidence type="ECO:0000256" key="1">
    <source>
        <dbReference type="ARBA" id="ARBA00022801"/>
    </source>
</evidence>
<dbReference type="InterPro" id="IPR029033">
    <property type="entry name" value="His_PPase_superfam"/>
</dbReference>
<protein>
    <submittedName>
        <fullName evidence="4">Putative phosphoglycerate mutase</fullName>
    </submittedName>
</protein>
<dbReference type="SMART" id="SM00855">
    <property type="entry name" value="PGAM"/>
    <property type="match status" value="1"/>
</dbReference>
<accession>A0A542EJ28</accession>
<gene>
    <name evidence="4" type="ORF">FB459_2763</name>
</gene>
<dbReference type="OrthoDB" id="4697614at2"/>
<dbReference type="GO" id="GO:0045820">
    <property type="term" value="P:negative regulation of glycolytic process"/>
    <property type="evidence" value="ECO:0007669"/>
    <property type="project" value="TreeGrafter"/>
</dbReference>
<dbReference type="AlphaFoldDB" id="A0A542EJ28"/>
<sequence length="218" mass="23219">MIAAIPGPSERLMLSKNPKRLIVLRHGQTTHNAGGIWQGQLDTELSEVGLQQAAAAATVLAERTPDVVRSSDLRRAYATAQAVVGLTGQDIESDPRLREINVGEWQGKSGEEVRERHGAELDAIARGEDVRRGETGETVAEVAARALAATKDLIDELPVGGLGLIVTHGVAGRALAASLVGIDLHAAWLALGGLHNCHWVELSEGAHGWRIEKWNAHA</sequence>
<feature type="active site" description="Proton donor/acceptor" evidence="2">
    <location>
        <position position="99"/>
    </location>
</feature>
<dbReference type="Proteomes" id="UP000320806">
    <property type="component" value="Unassembled WGS sequence"/>
</dbReference>
<feature type="active site" description="Tele-phosphohistidine intermediate" evidence="2">
    <location>
        <position position="26"/>
    </location>
</feature>
<keyword evidence="5" id="KW-1185">Reference proteome</keyword>
<dbReference type="SUPFAM" id="SSF53254">
    <property type="entry name" value="Phosphoglycerate mutase-like"/>
    <property type="match status" value="1"/>
</dbReference>
<dbReference type="EMBL" id="VFMO01000001">
    <property type="protein sequence ID" value="TQJ15226.1"/>
    <property type="molecule type" value="Genomic_DNA"/>
</dbReference>
<evidence type="ECO:0000256" key="2">
    <source>
        <dbReference type="PIRSR" id="PIRSR613078-1"/>
    </source>
</evidence>
<dbReference type="CDD" id="cd07067">
    <property type="entry name" value="HP_PGM_like"/>
    <property type="match status" value="1"/>
</dbReference>
<organism evidence="4 5">
    <name type="scientific">Yimella lutea</name>
    <dbReference type="NCBI Taxonomy" id="587872"/>
    <lineage>
        <taxon>Bacteria</taxon>
        <taxon>Bacillati</taxon>
        <taxon>Actinomycetota</taxon>
        <taxon>Actinomycetes</taxon>
        <taxon>Micrococcales</taxon>
        <taxon>Dermacoccaceae</taxon>
        <taxon>Yimella</taxon>
    </lineage>
</organism>
<evidence type="ECO:0000313" key="5">
    <source>
        <dbReference type="Proteomes" id="UP000320806"/>
    </source>
</evidence>
<comment type="caution">
    <text evidence="4">The sequence shown here is derived from an EMBL/GenBank/DDBJ whole genome shotgun (WGS) entry which is preliminary data.</text>
</comment>
<name>A0A542EJ28_9MICO</name>
<dbReference type="GO" id="GO:0004331">
    <property type="term" value="F:fructose-2,6-bisphosphate 2-phosphatase activity"/>
    <property type="evidence" value="ECO:0007669"/>
    <property type="project" value="TreeGrafter"/>
</dbReference>
<proteinExistence type="predicted"/>
<dbReference type="PANTHER" id="PTHR46517:SF1">
    <property type="entry name" value="FRUCTOSE-2,6-BISPHOSPHATASE TIGAR"/>
    <property type="match status" value="1"/>
</dbReference>
<dbReference type="GO" id="GO:0043456">
    <property type="term" value="P:regulation of pentose-phosphate shunt"/>
    <property type="evidence" value="ECO:0007669"/>
    <property type="project" value="TreeGrafter"/>
</dbReference>
<feature type="binding site" evidence="3">
    <location>
        <begin position="25"/>
        <end position="32"/>
    </location>
    <ligand>
        <name>substrate</name>
    </ligand>
</feature>
<evidence type="ECO:0000256" key="3">
    <source>
        <dbReference type="PIRSR" id="PIRSR613078-2"/>
    </source>
</evidence>
<dbReference type="Pfam" id="PF00300">
    <property type="entry name" value="His_Phos_1"/>
    <property type="match status" value="1"/>
</dbReference>